<reference evidence="2" key="1">
    <citation type="journal article" date="2021" name="Genome Biol. Evol.">
        <title>A High-Quality Reference Genome for a Parasitic Bivalve with Doubly Uniparental Inheritance (Bivalvia: Unionida).</title>
        <authorList>
            <person name="Smith C.H."/>
        </authorList>
    </citation>
    <scope>NUCLEOTIDE SEQUENCE</scope>
    <source>
        <strain evidence="2">CHS0354</strain>
    </source>
</reference>
<name>A0AAE0S396_9BIVA</name>
<accession>A0AAE0S396</accession>
<dbReference type="EMBL" id="JAEAOA010000365">
    <property type="protein sequence ID" value="KAK3584379.1"/>
    <property type="molecule type" value="Genomic_DNA"/>
</dbReference>
<proteinExistence type="predicted"/>
<keyword evidence="1" id="KW-0812">Transmembrane</keyword>
<keyword evidence="3" id="KW-1185">Reference proteome</keyword>
<evidence type="ECO:0000313" key="3">
    <source>
        <dbReference type="Proteomes" id="UP001195483"/>
    </source>
</evidence>
<reference evidence="2" key="3">
    <citation type="submission" date="2023-05" db="EMBL/GenBank/DDBJ databases">
        <authorList>
            <person name="Smith C.H."/>
        </authorList>
    </citation>
    <scope>NUCLEOTIDE SEQUENCE</scope>
    <source>
        <strain evidence="2">CHS0354</strain>
        <tissue evidence="2">Mantle</tissue>
    </source>
</reference>
<protein>
    <submittedName>
        <fullName evidence="2">Uncharacterized protein</fullName>
    </submittedName>
</protein>
<evidence type="ECO:0000256" key="1">
    <source>
        <dbReference type="SAM" id="Phobius"/>
    </source>
</evidence>
<keyword evidence="1" id="KW-0472">Membrane</keyword>
<reference evidence="2" key="2">
    <citation type="journal article" date="2021" name="Genome Biol. Evol.">
        <title>Developing a high-quality reference genome for a parasitic bivalve with doubly uniparental inheritance (Bivalvia: Unionida).</title>
        <authorList>
            <person name="Smith C.H."/>
        </authorList>
    </citation>
    <scope>NUCLEOTIDE SEQUENCE</scope>
    <source>
        <strain evidence="2">CHS0354</strain>
        <tissue evidence="2">Mantle</tissue>
    </source>
</reference>
<sequence>MLVGCLWTLMTALVYLGVTGPIDISFIVAIKENFASQMQDSESKLHREADQDHRKSVSLLRKAFNDCWEKSNQKASSAVQGNKRGRIQIGS</sequence>
<comment type="caution">
    <text evidence="2">The sequence shown here is derived from an EMBL/GenBank/DDBJ whole genome shotgun (WGS) entry which is preliminary data.</text>
</comment>
<keyword evidence="1" id="KW-1133">Transmembrane helix</keyword>
<dbReference type="Proteomes" id="UP001195483">
    <property type="component" value="Unassembled WGS sequence"/>
</dbReference>
<feature type="transmembrane region" description="Helical" evidence="1">
    <location>
        <begin position="6"/>
        <end position="30"/>
    </location>
</feature>
<gene>
    <name evidence="2" type="ORF">CHS0354_005151</name>
</gene>
<dbReference type="AlphaFoldDB" id="A0AAE0S396"/>
<organism evidence="2 3">
    <name type="scientific">Potamilus streckersoni</name>
    <dbReference type="NCBI Taxonomy" id="2493646"/>
    <lineage>
        <taxon>Eukaryota</taxon>
        <taxon>Metazoa</taxon>
        <taxon>Spiralia</taxon>
        <taxon>Lophotrochozoa</taxon>
        <taxon>Mollusca</taxon>
        <taxon>Bivalvia</taxon>
        <taxon>Autobranchia</taxon>
        <taxon>Heteroconchia</taxon>
        <taxon>Palaeoheterodonta</taxon>
        <taxon>Unionida</taxon>
        <taxon>Unionoidea</taxon>
        <taxon>Unionidae</taxon>
        <taxon>Ambleminae</taxon>
        <taxon>Lampsilini</taxon>
        <taxon>Potamilus</taxon>
    </lineage>
</organism>
<evidence type="ECO:0000313" key="2">
    <source>
        <dbReference type="EMBL" id="KAK3584379.1"/>
    </source>
</evidence>